<evidence type="ECO:0000256" key="8">
    <source>
        <dbReference type="ARBA" id="ARBA00054043"/>
    </source>
</evidence>
<protein>
    <recommendedName>
        <fullName evidence="11 15">Leucyl/phenylalanyl-tRNA--protein transferase</fullName>
        <ecNumber evidence="10 15">2.3.2.6</ecNumber>
    </recommendedName>
    <alternativeName>
        <fullName evidence="12 15">L/F-transferase</fullName>
    </alternativeName>
    <alternativeName>
        <fullName evidence="13 15">Leucyltransferase</fullName>
    </alternativeName>
    <alternativeName>
        <fullName evidence="14 15">Phenyalanyltransferase</fullName>
    </alternativeName>
</protein>
<evidence type="ECO:0000256" key="13">
    <source>
        <dbReference type="ARBA" id="ARBA00077165"/>
    </source>
</evidence>
<evidence type="ECO:0000256" key="10">
    <source>
        <dbReference type="ARBA" id="ARBA00066767"/>
    </source>
</evidence>
<dbReference type="GO" id="GO:0005737">
    <property type="term" value="C:cytoplasm"/>
    <property type="evidence" value="ECO:0007669"/>
    <property type="project" value="UniProtKB-SubCell"/>
</dbReference>
<keyword evidence="17" id="KW-1185">Reference proteome</keyword>
<dbReference type="FunFam" id="3.30.70.3550:FF:000001">
    <property type="entry name" value="Leucyl/phenylalanyl-tRNA--protein transferase"/>
    <property type="match status" value="1"/>
</dbReference>
<evidence type="ECO:0000256" key="2">
    <source>
        <dbReference type="ARBA" id="ARBA00022490"/>
    </source>
</evidence>
<evidence type="ECO:0000256" key="7">
    <source>
        <dbReference type="ARBA" id="ARBA00051538"/>
    </source>
</evidence>
<organism evidence="16 17">
    <name type="scientific">Malaciobacter mytili LMG 24559</name>
    <dbReference type="NCBI Taxonomy" id="1032238"/>
    <lineage>
        <taxon>Bacteria</taxon>
        <taxon>Pseudomonadati</taxon>
        <taxon>Campylobacterota</taxon>
        <taxon>Epsilonproteobacteria</taxon>
        <taxon>Campylobacterales</taxon>
        <taxon>Arcobacteraceae</taxon>
        <taxon>Malaciobacter</taxon>
    </lineage>
</organism>
<dbReference type="RefSeq" id="WP_114842561.1">
    <property type="nucleotide sequence ID" value="NZ_CP031219.1"/>
</dbReference>
<evidence type="ECO:0000256" key="6">
    <source>
        <dbReference type="ARBA" id="ARBA00050652"/>
    </source>
</evidence>
<evidence type="ECO:0000313" key="16">
    <source>
        <dbReference type="EMBL" id="RXK15445.1"/>
    </source>
</evidence>
<evidence type="ECO:0000256" key="11">
    <source>
        <dbReference type="ARBA" id="ARBA00074372"/>
    </source>
</evidence>
<dbReference type="InterPro" id="IPR016181">
    <property type="entry name" value="Acyl_CoA_acyltransferase"/>
</dbReference>
<dbReference type="GO" id="GO:0008914">
    <property type="term" value="F:leucyl-tRNA--protein transferase activity"/>
    <property type="evidence" value="ECO:0007669"/>
    <property type="project" value="UniProtKB-UniRule"/>
</dbReference>
<dbReference type="GO" id="GO:0030163">
    <property type="term" value="P:protein catabolic process"/>
    <property type="evidence" value="ECO:0007669"/>
    <property type="project" value="UniProtKB-UniRule"/>
</dbReference>
<dbReference type="InterPro" id="IPR004616">
    <property type="entry name" value="Leu/Phe-tRNA_Trfase"/>
</dbReference>
<evidence type="ECO:0000256" key="12">
    <source>
        <dbReference type="ARBA" id="ARBA00077136"/>
    </source>
</evidence>
<dbReference type="AlphaFoldDB" id="A0AAX2AFS0"/>
<accession>A0AAX2AFS0</accession>
<reference evidence="16 17" key="1">
    <citation type="submission" date="2017-09" db="EMBL/GenBank/DDBJ databases">
        <title>Genomics of the genus Arcobacter.</title>
        <authorList>
            <person name="Perez-Cataluna A."/>
            <person name="Figueras M.J."/>
            <person name="Salas-Masso N."/>
        </authorList>
    </citation>
    <scope>NUCLEOTIDE SEQUENCE [LARGE SCALE GENOMIC DNA]</scope>
    <source>
        <strain evidence="16 17">CECT 7386</strain>
    </source>
</reference>
<name>A0AAX2AFS0_9BACT</name>
<dbReference type="PANTHER" id="PTHR30098">
    <property type="entry name" value="LEUCYL/PHENYLALANYL-TRNA--PROTEIN TRANSFERASE"/>
    <property type="match status" value="1"/>
</dbReference>
<evidence type="ECO:0000256" key="14">
    <source>
        <dbReference type="ARBA" id="ARBA00083640"/>
    </source>
</evidence>
<comment type="similarity">
    <text evidence="9 15">Belongs to the L/F-transferase family.</text>
</comment>
<sequence>MEIYSLTDDVYTFPNPRFACDEGILAYGGDLTPTRLISAYANGIFPWYNSDEPILWWSPNPRLIMELEEFKVSKSLLKVIKSNKFEIRFNTNFTQVMIECKNIYRPKQDGTWLQDELIDAYTTLHNLGYAHSFESYYNGELVGGGYGLSIGDMFCGESMFAKKSDASKVALYYLVQRLKEKGFSLLDCQTPTEHLQSLGAKCISRDDFLDRLSHSIQNFPSFN</sequence>
<dbReference type="Gene3D" id="3.30.70.3550">
    <property type="entry name" value="Leucyl/phenylalanyl-tRNA-protein transferase, N-terminal domain"/>
    <property type="match status" value="1"/>
</dbReference>
<dbReference type="EMBL" id="NXID01000029">
    <property type="protein sequence ID" value="RXK15445.1"/>
    <property type="molecule type" value="Genomic_DNA"/>
</dbReference>
<comment type="catalytic activity">
    <reaction evidence="6 15">
        <text>N-terminal L-arginyl-[protein] + L-leucyl-tRNA(Leu) = N-terminal L-leucyl-L-arginyl-[protein] + tRNA(Leu) + H(+)</text>
        <dbReference type="Rhea" id="RHEA:50416"/>
        <dbReference type="Rhea" id="RHEA-COMP:9613"/>
        <dbReference type="Rhea" id="RHEA-COMP:9622"/>
        <dbReference type="Rhea" id="RHEA-COMP:12672"/>
        <dbReference type="Rhea" id="RHEA-COMP:12673"/>
        <dbReference type="ChEBI" id="CHEBI:15378"/>
        <dbReference type="ChEBI" id="CHEBI:64719"/>
        <dbReference type="ChEBI" id="CHEBI:78442"/>
        <dbReference type="ChEBI" id="CHEBI:78494"/>
        <dbReference type="ChEBI" id="CHEBI:133044"/>
        <dbReference type="EC" id="2.3.2.6"/>
    </reaction>
</comment>
<dbReference type="Pfam" id="PF03588">
    <property type="entry name" value="Leu_Phe_trans"/>
    <property type="match status" value="1"/>
</dbReference>
<evidence type="ECO:0000256" key="4">
    <source>
        <dbReference type="ARBA" id="ARBA00023315"/>
    </source>
</evidence>
<evidence type="ECO:0000313" key="17">
    <source>
        <dbReference type="Proteomes" id="UP000290092"/>
    </source>
</evidence>
<dbReference type="SUPFAM" id="SSF55729">
    <property type="entry name" value="Acyl-CoA N-acyltransferases (Nat)"/>
    <property type="match status" value="1"/>
</dbReference>
<evidence type="ECO:0000256" key="15">
    <source>
        <dbReference type="HAMAP-Rule" id="MF_00688"/>
    </source>
</evidence>
<dbReference type="PANTHER" id="PTHR30098:SF2">
    <property type="entry name" value="LEUCYL_PHENYLALANYL-TRNA--PROTEIN TRANSFERASE"/>
    <property type="match status" value="1"/>
</dbReference>
<dbReference type="KEGG" id="amyt:AMYT_2187"/>
<comment type="function">
    <text evidence="8 15">Functions in the N-end rule pathway of protein degradation where it conjugates Leu, Phe and, less efficiently, Met from aminoacyl-tRNAs to the N-termini of proteins containing an N-terminal arginine or lysine.</text>
</comment>
<comment type="catalytic activity">
    <reaction evidence="5 15">
        <text>L-phenylalanyl-tRNA(Phe) + an N-terminal L-alpha-aminoacyl-[protein] = an N-terminal L-phenylalanyl-L-alpha-aminoacyl-[protein] + tRNA(Phe)</text>
        <dbReference type="Rhea" id="RHEA:43632"/>
        <dbReference type="Rhea" id="RHEA-COMP:9668"/>
        <dbReference type="Rhea" id="RHEA-COMP:9699"/>
        <dbReference type="Rhea" id="RHEA-COMP:10636"/>
        <dbReference type="Rhea" id="RHEA-COMP:10637"/>
        <dbReference type="ChEBI" id="CHEBI:78442"/>
        <dbReference type="ChEBI" id="CHEBI:78531"/>
        <dbReference type="ChEBI" id="CHEBI:78597"/>
        <dbReference type="ChEBI" id="CHEBI:83561"/>
        <dbReference type="EC" id="2.3.2.6"/>
    </reaction>
</comment>
<dbReference type="Gene3D" id="3.40.630.70">
    <property type="entry name" value="Leucyl/phenylalanyl-tRNA-protein transferase, C-terminal domain"/>
    <property type="match status" value="1"/>
</dbReference>
<keyword evidence="2 15" id="KW-0963">Cytoplasm</keyword>
<proteinExistence type="inferred from homology"/>
<dbReference type="NCBIfam" id="TIGR00667">
    <property type="entry name" value="aat"/>
    <property type="match status" value="1"/>
</dbReference>
<keyword evidence="3 15" id="KW-0808">Transferase</keyword>
<evidence type="ECO:0000256" key="9">
    <source>
        <dbReference type="ARBA" id="ARBA00061535"/>
    </source>
</evidence>
<comment type="caution">
    <text evidence="16">The sequence shown here is derived from an EMBL/GenBank/DDBJ whole genome shotgun (WGS) entry which is preliminary data.</text>
</comment>
<dbReference type="InterPro" id="IPR042203">
    <property type="entry name" value="Leu/Phe-tRNA_Trfase_C"/>
</dbReference>
<evidence type="ECO:0000256" key="3">
    <source>
        <dbReference type="ARBA" id="ARBA00022679"/>
    </source>
</evidence>
<dbReference type="EC" id="2.3.2.6" evidence="10 15"/>
<dbReference type="InterPro" id="IPR042221">
    <property type="entry name" value="Leu/Phe-tRNA_Trfase_N"/>
</dbReference>
<dbReference type="Proteomes" id="UP000290092">
    <property type="component" value="Unassembled WGS sequence"/>
</dbReference>
<evidence type="ECO:0000256" key="5">
    <source>
        <dbReference type="ARBA" id="ARBA00050607"/>
    </source>
</evidence>
<evidence type="ECO:0000256" key="1">
    <source>
        <dbReference type="ARBA" id="ARBA00004496"/>
    </source>
</evidence>
<dbReference type="HAMAP" id="MF_00688">
    <property type="entry name" value="Leu_Phe_trans"/>
    <property type="match status" value="1"/>
</dbReference>
<gene>
    <name evidence="15" type="primary">aat</name>
    <name evidence="16" type="ORF">CP985_08760</name>
</gene>
<comment type="catalytic activity">
    <reaction evidence="7 15">
        <text>N-terminal L-lysyl-[protein] + L-leucyl-tRNA(Leu) = N-terminal L-leucyl-L-lysyl-[protein] + tRNA(Leu) + H(+)</text>
        <dbReference type="Rhea" id="RHEA:12340"/>
        <dbReference type="Rhea" id="RHEA-COMP:9613"/>
        <dbReference type="Rhea" id="RHEA-COMP:9622"/>
        <dbReference type="Rhea" id="RHEA-COMP:12670"/>
        <dbReference type="Rhea" id="RHEA-COMP:12671"/>
        <dbReference type="ChEBI" id="CHEBI:15378"/>
        <dbReference type="ChEBI" id="CHEBI:65249"/>
        <dbReference type="ChEBI" id="CHEBI:78442"/>
        <dbReference type="ChEBI" id="CHEBI:78494"/>
        <dbReference type="ChEBI" id="CHEBI:133043"/>
        <dbReference type="EC" id="2.3.2.6"/>
    </reaction>
</comment>
<comment type="subcellular location">
    <subcellularLocation>
        <location evidence="1 15">Cytoplasm</location>
    </subcellularLocation>
</comment>
<keyword evidence="4 15" id="KW-0012">Acyltransferase</keyword>